<proteinExistence type="predicted"/>
<protein>
    <recommendedName>
        <fullName evidence="3">HNH endonuclease</fullName>
    </recommendedName>
</protein>
<evidence type="ECO:0000313" key="1">
    <source>
        <dbReference type="EMBL" id="GAA5154743.1"/>
    </source>
</evidence>
<dbReference type="RefSeq" id="WP_345462638.1">
    <property type="nucleotide sequence ID" value="NZ_BAABKG010000005.1"/>
</dbReference>
<name>A0ABP9Q1Z4_9ACTN</name>
<dbReference type="Proteomes" id="UP001500221">
    <property type="component" value="Unassembled WGS sequence"/>
</dbReference>
<reference evidence="2" key="1">
    <citation type="journal article" date="2019" name="Int. J. Syst. Evol. Microbiol.">
        <title>The Global Catalogue of Microorganisms (GCM) 10K type strain sequencing project: providing services to taxonomists for standard genome sequencing and annotation.</title>
        <authorList>
            <consortium name="The Broad Institute Genomics Platform"/>
            <consortium name="The Broad Institute Genome Sequencing Center for Infectious Disease"/>
            <person name="Wu L."/>
            <person name="Ma J."/>
        </authorList>
    </citation>
    <scope>NUCLEOTIDE SEQUENCE [LARGE SCALE GENOMIC DNA]</scope>
    <source>
        <strain evidence="2">JCM 18459</strain>
    </source>
</reference>
<accession>A0ABP9Q1Z4</accession>
<comment type="caution">
    <text evidence="1">The sequence shown here is derived from an EMBL/GenBank/DDBJ whole genome shotgun (WGS) entry which is preliminary data.</text>
</comment>
<sequence length="104" mass="11365">MPTRYVTLATGRRIPDPRGTQAWRRLAKRAAREEPVCWLQLEGCTRVSTTGDHLETVADHPELALVRANVRGACAPCNEKRGGLPLSALRHAAAARPPALSIFD</sequence>
<evidence type="ECO:0000313" key="2">
    <source>
        <dbReference type="Proteomes" id="UP001500221"/>
    </source>
</evidence>
<organism evidence="1 2">
    <name type="scientific">Nocardioides marinquilinus</name>
    <dbReference type="NCBI Taxonomy" id="1210400"/>
    <lineage>
        <taxon>Bacteria</taxon>
        <taxon>Bacillati</taxon>
        <taxon>Actinomycetota</taxon>
        <taxon>Actinomycetes</taxon>
        <taxon>Propionibacteriales</taxon>
        <taxon>Nocardioidaceae</taxon>
        <taxon>Nocardioides</taxon>
    </lineage>
</organism>
<gene>
    <name evidence="1" type="ORF">GCM10023340_38790</name>
</gene>
<keyword evidence="2" id="KW-1185">Reference proteome</keyword>
<dbReference type="EMBL" id="BAABKG010000005">
    <property type="protein sequence ID" value="GAA5154743.1"/>
    <property type="molecule type" value="Genomic_DNA"/>
</dbReference>
<evidence type="ECO:0008006" key="3">
    <source>
        <dbReference type="Google" id="ProtNLM"/>
    </source>
</evidence>